<dbReference type="GO" id="GO:0045547">
    <property type="term" value="F:ditrans,polycis-polyprenyl diphosphate synthase [(2E,6E)-farnesyl diphosphate specific] activity"/>
    <property type="evidence" value="ECO:0007669"/>
    <property type="project" value="UniProtKB-EC"/>
</dbReference>
<evidence type="ECO:0000256" key="6">
    <source>
        <dbReference type="ARBA" id="ARBA00022679"/>
    </source>
</evidence>
<evidence type="ECO:0000256" key="1">
    <source>
        <dbReference type="ARBA" id="ARBA00001946"/>
    </source>
</evidence>
<keyword evidence="6" id="KW-0808">Transferase</keyword>
<keyword evidence="10" id="KW-1133">Transmembrane helix</keyword>
<evidence type="ECO:0000313" key="13">
    <source>
        <dbReference type="EMBL" id="EPS69997.1"/>
    </source>
</evidence>
<dbReference type="SUPFAM" id="SSF64005">
    <property type="entry name" value="Undecaprenyl diphosphate synthase"/>
    <property type="match status" value="1"/>
</dbReference>
<keyword evidence="8" id="KW-0256">Endoplasmic reticulum</keyword>
<evidence type="ECO:0000256" key="8">
    <source>
        <dbReference type="ARBA" id="ARBA00022824"/>
    </source>
</evidence>
<gene>
    <name evidence="13" type="ORF">M569_04767</name>
</gene>
<comment type="pathway">
    <text evidence="3">Protein modification; protein glycosylation.</text>
</comment>
<keyword evidence="7" id="KW-0812">Transmembrane</keyword>
<evidence type="ECO:0000256" key="7">
    <source>
        <dbReference type="ARBA" id="ARBA00022692"/>
    </source>
</evidence>
<feature type="non-terminal residue" evidence="13">
    <location>
        <position position="1"/>
    </location>
</feature>
<dbReference type="InterPro" id="IPR038887">
    <property type="entry name" value="Nus1/NgBR"/>
</dbReference>
<dbReference type="GO" id="GO:1904423">
    <property type="term" value="C:dehydrodolichyl diphosphate synthase complex"/>
    <property type="evidence" value="ECO:0007669"/>
    <property type="project" value="InterPro"/>
</dbReference>
<protein>
    <recommendedName>
        <fullName evidence="5">ditrans,polycis-polyprenyl diphosphate synthase [(2E,6E)-farnesyldiphosphate specific]</fullName>
        <ecNumber evidence="5">2.5.1.87</ecNumber>
    </recommendedName>
</protein>
<comment type="catalytic activity">
    <reaction evidence="12">
        <text>n isopentenyl diphosphate + (2E,6E)-farnesyl diphosphate = a di-trans,poly-cis-polyprenyl diphosphate + n diphosphate</text>
        <dbReference type="Rhea" id="RHEA:53008"/>
        <dbReference type="Rhea" id="RHEA-COMP:19494"/>
        <dbReference type="ChEBI" id="CHEBI:33019"/>
        <dbReference type="ChEBI" id="CHEBI:128769"/>
        <dbReference type="ChEBI" id="CHEBI:136960"/>
        <dbReference type="ChEBI" id="CHEBI:175763"/>
        <dbReference type="EC" id="2.5.1.87"/>
    </reaction>
</comment>
<dbReference type="GO" id="GO:0005789">
    <property type="term" value="C:endoplasmic reticulum membrane"/>
    <property type="evidence" value="ECO:0007669"/>
    <property type="project" value="UniProtKB-SubCell"/>
</dbReference>
<name>S8EBR3_9LAMI</name>
<evidence type="ECO:0000313" key="14">
    <source>
        <dbReference type="Proteomes" id="UP000015453"/>
    </source>
</evidence>
<organism evidence="13 14">
    <name type="scientific">Genlisea aurea</name>
    <dbReference type="NCBI Taxonomy" id="192259"/>
    <lineage>
        <taxon>Eukaryota</taxon>
        <taxon>Viridiplantae</taxon>
        <taxon>Streptophyta</taxon>
        <taxon>Embryophyta</taxon>
        <taxon>Tracheophyta</taxon>
        <taxon>Spermatophyta</taxon>
        <taxon>Magnoliopsida</taxon>
        <taxon>eudicotyledons</taxon>
        <taxon>Gunneridae</taxon>
        <taxon>Pentapetalae</taxon>
        <taxon>asterids</taxon>
        <taxon>lamiids</taxon>
        <taxon>Lamiales</taxon>
        <taxon>Lentibulariaceae</taxon>
        <taxon>Genlisea</taxon>
    </lineage>
</organism>
<evidence type="ECO:0000256" key="9">
    <source>
        <dbReference type="ARBA" id="ARBA00022842"/>
    </source>
</evidence>
<dbReference type="Gene3D" id="3.40.1180.10">
    <property type="entry name" value="Decaprenyl diphosphate synthase-like"/>
    <property type="match status" value="1"/>
</dbReference>
<evidence type="ECO:0000256" key="10">
    <source>
        <dbReference type="ARBA" id="ARBA00022989"/>
    </source>
</evidence>
<comment type="cofactor">
    <cofactor evidence="1">
        <name>Mg(2+)</name>
        <dbReference type="ChEBI" id="CHEBI:18420"/>
    </cofactor>
</comment>
<dbReference type="EC" id="2.5.1.87" evidence="5"/>
<evidence type="ECO:0000256" key="2">
    <source>
        <dbReference type="ARBA" id="ARBA00004586"/>
    </source>
</evidence>
<dbReference type="PANTHER" id="PTHR21528">
    <property type="entry name" value="DEHYDRODOLICHYL DIPHOSPHATE SYNTHASE COMPLEX SUBUNIT NUS1"/>
    <property type="match status" value="1"/>
</dbReference>
<proteinExistence type="inferred from homology"/>
<evidence type="ECO:0000256" key="3">
    <source>
        <dbReference type="ARBA" id="ARBA00004922"/>
    </source>
</evidence>
<accession>S8EBR3</accession>
<sequence>NSVESFLIKMGLFKKYTHVDMSKVKYLAIAVDSEEALVHTQKLLDLMRWLQVLGVKNLCLYDVEGVLKRRKDVLLLFLKNKFSECGIGNDTLLKKKIHLEMLSSSDSKTAVAKAANSLFATHYLNSNAAEKKQKLTEADMISALKEIGYKEPDPDLMFVYGPARCHLGFPPWRIRYTEIVHMGSLNSMNLGSLLKAIHRFSAVHQNYGK</sequence>
<evidence type="ECO:0000256" key="5">
    <source>
        <dbReference type="ARBA" id="ARBA00012596"/>
    </source>
</evidence>
<dbReference type="Proteomes" id="UP000015453">
    <property type="component" value="Unassembled WGS sequence"/>
</dbReference>
<keyword evidence="11" id="KW-0472">Membrane</keyword>
<evidence type="ECO:0000256" key="12">
    <source>
        <dbReference type="ARBA" id="ARBA00047353"/>
    </source>
</evidence>
<dbReference type="EMBL" id="AUSU01001864">
    <property type="protein sequence ID" value="EPS69997.1"/>
    <property type="molecule type" value="Genomic_DNA"/>
</dbReference>
<dbReference type="OrthoDB" id="19639at2759"/>
<dbReference type="UniPathway" id="UPA00378"/>
<keyword evidence="9" id="KW-0460">Magnesium</keyword>
<evidence type="ECO:0000256" key="4">
    <source>
        <dbReference type="ARBA" id="ARBA00005432"/>
    </source>
</evidence>
<keyword evidence="14" id="KW-1185">Reference proteome</keyword>
<comment type="caution">
    <text evidence="13">The sequence shown here is derived from an EMBL/GenBank/DDBJ whole genome shotgun (WGS) entry which is preliminary data.</text>
</comment>
<dbReference type="AlphaFoldDB" id="S8EBR3"/>
<comment type="subcellular location">
    <subcellularLocation>
        <location evidence="2">Endoplasmic reticulum membrane</location>
    </subcellularLocation>
</comment>
<evidence type="ECO:0000256" key="11">
    <source>
        <dbReference type="ARBA" id="ARBA00023136"/>
    </source>
</evidence>
<comment type="similarity">
    <text evidence="4">Belongs to the UPP synthase family.</text>
</comment>
<dbReference type="PANTHER" id="PTHR21528:SF0">
    <property type="entry name" value="DEHYDRODOLICHYL DIPHOSPHATE SYNTHASE COMPLEX SUBUNIT NUS1"/>
    <property type="match status" value="1"/>
</dbReference>
<dbReference type="InterPro" id="IPR036424">
    <property type="entry name" value="UPP_synth-like_sf"/>
</dbReference>
<reference evidence="13 14" key="1">
    <citation type="journal article" date="2013" name="BMC Genomics">
        <title>The miniature genome of a carnivorous plant Genlisea aurea contains a low number of genes and short non-coding sequences.</title>
        <authorList>
            <person name="Leushkin E.V."/>
            <person name="Sutormin R.A."/>
            <person name="Nabieva E.R."/>
            <person name="Penin A.A."/>
            <person name="Kondrashov A.S."/>
            <person name="Logacheva M.D."/>
        </authorList>
    </citation>
    <scope>NUCLEOTIDE SEQUENCE [LARGE SCALE GENOMIC DNA]</scope>
</reference>